<dbReference type="CDD" id="cd00085">
    <property type="entry name" value="HNHc"/>
    <property type="match status" value="1"/>
</dbReference>
<feature type="domain" description="HNH nuclease" evidence="5">
    <location>
        <begin position="24"/>
        <end position="78"/>
    </location>
</feature>
<dbReference type="AlphaFoldDB" id="A0A1I5LAA8"/>
<dbReference type="EMBL" id="FOWZ01000001">
    <property type="protein sequence ID" value="SFO94220.1"/>
    <property type="molecule type" value="Genomic_DNA"/>
</dbReference>
<evidence type="ECO:0000256" key="3">
    <source>
        <dbReference type="ARBA" id="ARBA00038412"/>
    </source>
</evidence>
<keyword evidence="7" id="KW-1185">Reference proteome</keyword>
<dbReference type="RefSeq" id="WP_090477585.1">
    <property type="nucleotide sequence ID" value="NZ_FOWZ01000001.1"/>
</dbReference>
<keyword evidence="6" id="KW-0255">Endonuclease</keyword>
<evidence type="ECO:0000313" key="7">
    <source>
        <dbReference type="Proteomes" id="UP000199331"/>
    </source>
</evidence>
<sequence length="102" mass="11744">MTRKAWDKGGKTRHQQGYGTAWDKLRKVILERDKHLCQECKRRGRVRAGNQCDHITPKAKGGTDDPSNLEILCKPCHLEKNLRDKGHRIKPTFGVDGWPIEE</sequence>
<name>A0A1I5LAA8_9SPHN</name>
<dbReference type="Gene3D" id="1.10.30.50">
    <property type="match status" value="1"/>
</dbReference>
<gene>
    <name evidence="6" type="ORF">SAMN04488060_0864</name>
</gene>
<dbReference type="PANTHER" id="PTHR41286">
    <property type="entry name" value="HNH NUCLEASE YAJD-RELATED"/>
    <property type="match status" value="1"/>
</dbReference>
<dbReference type="Pfam" id="PF01844">
    <property type="entry name" value="HNH"/>
    <property type="match status" value="1"/>
</dbReference>
<dbReference type="InterPro" id="IPR002711">
    <property type="entry name" value="HNH"/>
</dbReference>
<dbReference type="SMART" id="SM00507">
    <property type="entry name" value="HNHc"/>
    <property type="match status" value="1"/>
</dbReference>
<dbReference type="GO" id="GO:0016787">
    <property type="term" value="F:hydrolase activity"/>
    <property type="evidence" value="ECO:0007669"/>
    <property type="project" value="UniProtKB-KW"/>
</dbReference>
<evidence type="ECO:0000256" key="2">
    <source>
        <dbReference type="ARBA" id="ARBA00022801"/>
    </source>
</evidence>
<accession>A0A1I5LAA8</accession>
<protein>
    <recommendedName>
        <fullName evidence="4">Putative HNH nuclease YajD</fullName>
    </recommendedName>
</protein>
<evidence type="ECO:0000256" key="4">
    <source>
        <dbReference type="ARBA" id="ARBA00040194"/>
    </source>
</evidence>
<keyword evidence="1" id="KW-0540">Nuclease</keyword>
<dbReference type="GO" id="GO:0008270">
    <property type="term" value="F:zinc ion binding"/>
    <property type="evidence" value="ECO:0007669"/>
    <property type="project" value="InterPro"/>
</dbReference>
<reference evidence="7" key="1">
    <citation type="submission" date="2016-10" db="EMBL/GenBank/DDBJ databases">
        <authorList>
            <person name="Varghese N."/>
            <person name="Submissions S."/>
        </authorList>
    </citation>
    <scope>NUCLEOTIDE SEQUENCE [LARGE SCALE GENOMIC DNA]</scope>
    <source>
        <strain evidence="7">CGMCC 1.7715</strain>
    </source>
</reference>
<dbReference type="GO" id="GO:0004519">
    <property type="term" value="F:endonuclease activity"/>
    <property type="evidence" value="ECO:0007669"/>
    <property type="project" value="UniProtKB-KW"/>
</dbReference>
<dbReference type="InterPro" id="IPR003615">
    <property type="entry name" value="HNH_nuc"/>
</dbReference>
<evidence type="ECO:0000256" key="1">
    <source>
        <dbReference type="ARBA" id="ARBA00022722"/>
    </source>
</evidence>
<evidence type="ECO:0000313" key="6">
    <source>
        <dbReference type="EMBL" id="SFO94220.1"/>
    </source>
</evidence>
<organism evidence="6 7">
    <name type="scientific">Qipengyuania nanhaisediminis</name>
    <dbReference type="NCBI Taxonomy" id="604088"/>
    <lineage>
        <taxon>Bacteria</taxon>
        <taxon>Pseudomonadati</taxon>
        <taxon>Pseudomonadota</taxon>
        <taxon>Alphaproteobacteria</taxon>
        <taxon>Sphingomonadales</taxon>
        <taxon>Erythrobacteraceae</taxon>
        <taxon>Qipengyuania</taxon>
    </lineage>
</organism>
<dbReference type="Proteomes" id="UP000199331">
    <property type="component" value="Unassembled WGS sequence"/>
</dbReference>
<comment type="similarity">
    <text evidence="3">Belongs to the HNH nuclease family.</text>
</comment>
<dbReference type="OrthoDB" id="7807589at2"/>
<evidence type="ECO:0000259" key="5">
    <source>
        <dbReference type="SMART" id="SM00507"/>
    </source>
</evidence>
<dbReference type="GO" id="GO:0003676">
    <property type="term" value="F:nucleic acid binding"/>
    <property type="evidence" value="ECO:0007669"/>
    <property type="project" value="InterPro"/>
</dbReference>
<keyword evidence="2" id="KW-0378">Hydrolase</keyword>
<dbReference type="PANTHER" id="PTHR41286:SF1">
    <property type="entry name" value="HNH NUCLEASE YAJD-RELATED"/>
    <property type="match status" value="1"/>
</dbReference>
<dbReference type="GO" id="GO:0005829">
    <property type="term" value="C:cytosol"/>
    <property type="evidence" value="ECO:0007669"/>
    <property type="project" value="TreeGrafter"/>
</dbReference>
<dbReference type="STRING" id="604088.SAMN04488060_0864"/>
<proteinExistence type="inferred from homology"/>